<dbReference type="PANTHER" id="PTHR23537">
    <property type="match status" value="1"/>
</dbReference>
<keyword evidence="1 4" id="KW-0812">Transmembrane</keyword>
<dbReference type="InterPro" id="IPR010645">
    <property type="entry name" value="MFS_4"/>
</dbReference>
<evidence type="ECO:0000256" key="2">
    <source>
        <dbReference type="ARBA" id="ARBA00022989"/>
    </source>
</evidence>
<feature type="domain" description="Major facilitator superfamily (MFS) profile" evidence="5">
    <location>
        <begin position="205"/>
        <end position="385"/>
    </location>
</feature>
<feature type="transmembrane region" description="Helical" evidence="4">
    <location>
        <begin position="137"/>
        <end position="159"/>
    </location>
</feature>
<dbReference type="InterPro" id="IPR036259">
    <property type="entry name" value="MFS_trans_sf"/>
</dbReference>
<feature type="transmembrane region" description="Helical" evidence="4">
    <location>
        <begin position="273"/>
        <end position="294"/>
    </location>
</feature>
<feature type="transmembrane region" description="Helical" evidence="4">
    <location>
        <begin position="331"/>
        <end position="352"/>
    </location>
</feature>
<evidence type="ECO:0000256" key="3">
    <source>
        <dbReference type="ARBA" id="ARBA00023136"/>
    </source>
</evidence>
<reference evidence="6 7" key="1">
    <citation type="submission" date="2019-06" db="EMBL/GenBank/DDBJ databases">
        <authorList>
            <person name="Yang Y."/>
        </authorList>
    </citation>
    <scope>NUCLEOTIDE SEQUENCE [LARGE SCALE GENOMIC DNA]</scope>
    <source>
        <strain evidence="6 7">BIT-26</strain>
    </source>
</reference>
<dbReference type="Pfam" id="PF06779">
    <property type="entry name" value="MFS_4"/>
    <property type="match status" value="1"/>
</dbReference>
<dbReference type="InterPro" id="IPR020846">
    <property type="entry name" value="MFS_dom"/>
</dbReference>
<sequence length="385" mass="40523">MQQRESQTPSGAGRIALSALLALVVAMGIGRFAFTPQVPLMIADGQLTLTSASLVAALNYLGYLCGSFDAMRARRHVERRLHAGVWGAVLLTLLSALLANPWLHGIARLLIGWASGWAMVLAAAWSNEQLLRRNRPGLSALVFAGPGVGIVLSGLLALLLNGWRVTAAGAWLAYGGLALLLTLIIAPHLPRRGDLHRPETAPAPLLLNGNLKRLVLSYSLAGFGYILPATFLSQLAATRFPHSLLAQLVWPVFGGAAVVGILLGILTRRWASAHIRLALALWLQALGVFIGGLAPGLAGLAAGALLTGGGFLCVVQLTLQYGRELAPQHTRYLAGLLTTGYAIGQLAGPMLSSLSSLLWQRIDPALYVAGAALLLAGALVWRRAA</sequence>
<dbReference type="EMBL" id="VHQI01000004">
    <property type="protein sequence ID" value="TPW42781.1"/>
    <property type="molecule type" value="Genomic_DNA"/>
</dbReference>
<evidence type="ECO:0000313" key="6">
    <source>
        <dbReference type="EMBL" id="TPW42781.1"/>
    </source>
</evidence>
<evidence type="ECO:0000313" key="7">
    <source>
        <dbReference type="Proteomes" id="UP000319523"/>
    </source>
</evidence>
<dbReference type="GO" id="GO:0005886">
    <property type="term" value="C:plasma membrane"/>
    <property type="evidence" value="ECO:0007669"/>
    <property type="project" value="TreeGrafter"/>
</dbReference>
<comment type="caution">
    <text evidence="6">The sequence shown here is derived from an EMBL/GenBank/DDBJ whole genome shotgun (WGS) entry which is preliminary data.</text>
</comment>
<dbReference type="RefSeq" id="WP_141175753.1">
    <property type="nucleotide sequence ID" value="NZ_JBHUFX010000011.1"/>
</dbReference>
<keyword evidence="7" id="KW-1185">Reference proteome</keyword>
<feature type="transmembrane region" description="Helical" evidence="4">
    <location>
        <begin position="171"/>
        <end position="189"/>
    </location>
</feature>
<dbReference type="Gene3D" id="1.20.1250.20">
    <property type="entry name" value="MFS general substrate transporter like domains"/>
    <property type="match status" value="1"/>
</dbReference>
<keyword evidence="2 4" id="KW-1133">Transmembrane helix</keyword>
<feature type="transmembrane region" description="Helical" evidence="4">
    <location>
        <begin position="81"/>
        <end position="99"/>
    </location>
</feature>
<accession>A0A506VA67</accession>
<evidence type="ECO:0000256" key="4">
    <source>
        <dbReference type="SAM" id="Phobius"/>
    </source>
</evidence>
<feature type="transmembrane region" description="Helical" evidence="4">
    <location>
        <begin position="12"/>
        <end position="34"/>
    </location>
</feature>
<feature type="transmembrane region" description="Helical" evidence="4">
    <location>
        <begin position="40"/>
        <end position="61"/>
    </location>
</feature>
<dbReference type="Proteomes" id="UP000319523">
    <property type="component" value="Unassembled WGS sequence"/>
</dbReference>
<feature type="transmembrane region" description="Helical" evidence="4">
    <location>
        <begin position="300"/>
        <end position="319"/>
    </location>
</feature>
<feature type="transmembrane region" description="Helical" evidence="4">
    <location>
        <begin position="248"/>
        <end position="266"/>
    </location>
</feature>
<dbReference type="SUPFAM" id="SSF103473">
    <property type="entry name" value="MFS general substrate transporter"/>
    <property type="match status" value="1"/>
</dbReference>
<proteinExistence type="predicted"/>
<evidence type="ECO:0000256" key="1">
    <source>
        <dbReference type="ARBA" id="ARBA00022692"/>
    </source>
</evidence>
<evidence type="ECO:0000259" key="5">
    <source>
        <dbReference type="PROSITE" id="PS50850"/>
    </source>
</evidence>
<keyword evidence="3 4" id="KW-0472">Membrane</keyword>
<gene>
    <name evidence="6" type="ORF">FKM52_08385</name>
</gene>
<organism evidence="6 7">
    <name type="scientific">Mixta tenebrionis</name>
    <dbReference type="NCBI Taxonomy" id="2562439"/>
    <lineage>
        <taxon>Bacteria</taxon>
        <taxon>Pseudomonadati</taxon>
        <taxon>Pseudomonadota</taxon>
        <taxon>Gammaproteobacteria</taxon>
        <taxon>Enterobacterales</taxon>
        <taxon>Erwiniaceae</taxon>
        <taxon>Mixta</taxon>
    </lineage>
</organism>
<name>A0A506VA67_9GAMM</name>
<protein>
    <submittedName>
        <fullName evidence="6">YbfB/YjiJ family MFS transporter</fullName>
    </submittedName>
</protein>
<feature type="transmembrane region" description="Helical" evidence="4">
    <location>
        <begin position="105"/>
        <end position="125"/>
    </location>
</feature>
<dbReference type="OrthoDB" id="9797953at2"/>
<dbReference type="PANTHER" id="PTHR23537:SF1">
    <property type="entry name" value="SUGAR TRANSPORTER"/>
    <property type="match status" value="1"/>
</dbReference>
<feature type="transmembrane region" description="Helical" evidence="4">
    <location>
        <begin position="215"/>
        <end position="236"/>
    </location>
</feature>
<dbReference type="PROSITE" id="PS50850">
    <property type="entry name" value="MFS"/>
    <property type="match status" value="1"/>
</dbReference>
<dbReference type="GO" id="GO:0022857">
    <property type="term" value="F:transmembrane transporter activity"/>
    <property type="evidence" value="ECO:0007669"/>
    <property type="project" value="InterPro"/>
</dbReference>
<feature type="transmembrane region" description="Helical" evidence="4">
    <location>
        <begin position="364"/>
        <end position="381"/>
    </location>
</feature>
<dbReference type="AlphaFoldDB" id="A0A506VA67"/>